<dbReference type="SMART" id="SM00248">
    <property type="entry name" value="ANK"/>
    <property type="match status" value="5"/>
</dbReference>
<keyword evidence="3" id="KW-0472">Membrane</keyword>
<organism evidence="4 5">
    <name type="scientific">Symbiodinium microadriaticum</name>
    <name type="common">Dinoflagellate</name>
    <name type="synonym">Zooxanthella microadriatica</name>
    <dbReference type="NCBI Taxonomy" id="2951"/>
    <lineage>
        <taxon>Eukaryota</taxon>
        <taxon>Sar</taxon>
        <taxon>Alveolata</taxon>
        <taxon>Dinophyceae</taxon>
        <taxon>Suessiales</taxon>
        <taxon>Symbiodiniaceae</taxon>
        <taxon>Symbiodinium</taxon>
    </lineage>
</organism>
<dbReference type="Pfam" id="PF12796">
    <property type="entry name" value="Ank_2"/>
    <property type="match status" value="2"/>
</dbReference>
<keyword evidence="3" id="KW-0812">Transmembrane</keyword>
<dbReference type="InterPro" id="IPR036770">
    <property type="entry name" value="Ankyrin_rpt-contain_sf"/>
</dbReference>
<evidence type="ECO:0000256" key="1">
    <source>
        <dbReference type="PROSITE-ProRule" id="PRU00023"/>
    </source>
</evidence>
<dbReference type="SUPFAM" id="SSF48403">
    <property type="entry name" value="Ankyrin repeat"/>
    <property type="match status" value="1"/>
</dbReference>
<dbReference type="OrthoDB" id="439218at2759"/>
<dbReference type="Proteomes" id="UP000186817">
    <property type="component" value="Unassembled WGS sequence"/>
</dbReference>
<dbReference type="InterPro" id="IPR052391">
    <property type="entry name" value="E3_Ligase-Neurotoxin"/>
</dbReference>
<keyword evidence="5" id="KW-1185">Reference proteome</keyword>
<keyword evidence="1" id="KW-0040">ANK repeat</keyword>
<dbReference type="PROSITE" id="PS50297">
    <property type="entry name" value="ANK_REP_REGION"/>
    <property type="match status" value="5"/>
</dbReference>
<reference evidence="4 5" key="1">
    <citation type="submission" date="2016-02" db="EMBL/GenBank/DDBJ databases">
        <title>Genome analysis of coral dinoflagellate symbionts highlights evolutionary adaptations to a symbiotic lifestyle.</title>
        <authorList>
            <person name="Aranda M."/>
            <person name="Li Y."/>
            <person name="Liew Y.J."/>
            <person name="Baumgarten S."/>
            <person name="Simakov O."/>
            <person name="Wilson M."/>
            <person name="Piel J."/>
            <person name="Ashoor H."/>
            <person name="Bougouffa S."/>
            <person name="Bajic V.B."/>
            <person name="Ryu T."/>
            <person name="Ravasi T."/>
            <person name="Bayer T."/>
            <person name="Micklem G."/>
            <person name="Kim H."/>
            <person name="Bhak J."/>
            <person name="Lajeunesse T.C."/>
            <person name="Voolstra C.R."/>
        </authorList>
    </citation>
    <scope>NUCLEOTIDE SEQUENCE [LARGE SCALE GENOMIC DNA]</scope>
    <source>
        <strain evidence="4 5">CCMP2467</strain>
    </source>
</reference>
<feature type="transmembrane region" description="Helical" evidence="3">
    <location>
        <begin position="120"/>
        <end position="146"/>
    </location>
</feature>
<evidence type="ECO:0000256" key="2">
    <source>
        <dbReference type="SAM" id="MobiDB-lite"/>
    </source>
</evidence>
<accession>A0A1Q9F1S7</accession>
<feature type="repeat" description="ANK" evidence="1">
    <location>
        <begin position="628"/>
        <end position="660"/>
    </location>
</feature>
<gene>
    <name evidence="4" type="primary">secG</name>
    <name evidence="4" type="ORF">AK812_SmicGene2256</name>
</gene>
<comment type="caution">
    <text evidence="4">The sequence shown here is derived from an EMBL/GenBank/DDBJ whole genome shotgun (WGS) entry which is preliminary data.</text>
</comment>
<protein>
    <submittedName>
        <fullName evidence="4">Ankyrin repeat, PH and SEC7 domain containing protein secG</fullName>
    </submittedName>
</protein>
<dbReference type="PANTHER" id="PTHR24133">
    <property type="entry name" value="ANKYRIN DOMAIN-CONTAINING"/>
    <property type="match status" value="1"/>
</dbReference>
<evidence type="ECO:0000256" key="3">
    <source>
        <dbReference type="SAM" id="Phobius"/>
    </source>
</evidence>
<dbReference type="AlphaFoldDB" id="A0A1Q9F1S7"/>
<feature type="repeat" description="ANK" evidence="1">
    <location>
        <begin position="671"/>
        <end position="703"/>
    </location>
</feature>
<dbReference type="EMBL" id="LSRX01000025">
    <property type="protein sequence ID" value="OLQ13615.1"/>
    <property type="molecule type" value="Genomic_DNA"/>
</dbReference>
<name>A0A1Q9F1S7_SYMMI</name>
<dbReference type="PROSITE" id="PS50088">
    <property type="entry name" value="ANK_REPEAT"/>
    <property type="match status" value="5"/>
</dbReference>
<dbReference type="PRINTS" id="PR01415">
    <property type="entry name" value="ANKYRIN"/>
</dbReference>
<proteinExistence type="predicted"/>
<sequence>MGGRASPSDQAPALASRARLEGPVVSKGFPFIRRLLRGGDLPIPFIGTISGALPERGTQAEATMSESTVTGALGMTRYQAVELHMRSFPGWQPLDAPQAVLPTALEMPEEAALAARRIDALIVGVLTIGLAVVVATMPVALVSWLAPTGGSSTAPRTKRSIEEDARLLLAEAGGGEVAQEQKDEEEFEMQLGPLKTVVFAVRVLTSWSKADNLMLGGAGLAWEIIWLWLVARGPVPTTSRRDVLSLSEFQVVLATDVVGYFFRAVQAAWMKRQISLTDPAISIVMSAPASVFPVLGPRVDLLKVLVRNDKERGKCTLPHLRDLAAEFWPALVARLRVKKESAEVSPPQAEKSLYEKAKRFVAPKLVAQCVDSRYCLELGATSHPSVDKVECAHVYTDVTQILALVAMVVFEQYSGMLLVNLVISGGKIAAVFSLREFIWPAKRALPRGPGDVCRLCEPPAKERLCPEHGTGDLDVTEGTKAQQGVRALIDVAKRGWADHVAALVSAGIDKAVGRPRSLRPESRGYTPLNWAAGNGHADYVELLLKAGADKERARRYTPLNLAAFWGRPDCVELLLKAGADKDVQENYGHGPGPQQGSCYTPLNWAAGNGHADYVELLLKAGADKERARRYTPLNLAAFWGRPDCVELLLKAGADKDVQENYGHGPGPQQGSCYTPLHFAAHSGSPECVDLLLNWGADKDLQDENGPGPQQAKQRWTGPKNGWIGQEQDITILKDVRLAFHSWRRPAAPRNAEVAGLPGSLALQSNCGREAPDPTAFSNAAEAFQGSEIWEFQKRRCGAGLAAWALFAALGKSLSVLRRPVPQRNVAPNAAIAPVPGGLWGVSERHFLCARALPRE</sequence>
<keyword evidence="3" id="KW-1133">Transmembrane helix</keyword>
<dbReference type="InterPro" id="IPR002110">
    <property type="entry name" value="Ankyrin_rpt"/>
</dbReference>
<feature type="repeat" description="ANK" evidence="1">
    <location>
        <begin position="554"/>
        <end position="586"/>
    </location>
</feature>
<dbReference type="Pfam" id="PF00023">
    <property type="entry name" value="Ank"/>
    <property type="match status" value="1"/>
</dbReference>
<feature type="repeat" description="ANK" evidence="1">
    <location>
        <begin position="597"/>
        <end position="629"/>
    </location>
</feature>
<evidence type="ECO:0000313" key="5">
    <source>
        <dbReference type="Proteomes" id="UP000186817"/>
    </source>
</evidence>
<feature type="region of interest" description="Disordered" evidence="2">
    <location>
        <begin position="698"/>
        <end position="721"/>
    </location>
</feature>
<feature type="repeat" description="ANK" evidence="1">
    <location>
        <begin position="523"/>
        <end position="555"/>
    </location>
</feature>
<dbReference type="PANTHER" id="PTHR24133:SF40">
    <property type="entry name" value="ANKYRIN REPEAT DOMAIN 44"/>
    <property type="match status" value="1"/>
</dbReference>
<dbReference type="Gene3D" id="1.25.40.20">
    <property type="entry name" value="Ankyrin repeat-containing domain"/>
    <property type="match status" value="2"/>
</dbReference>
<evidence type="ECO:0000313" key="4">
    <source>
        <dbReference type="EMBL" id="OLQ13615.1"/>
    </source>
</evidence>